<dbReference type="PROSITE" id="PS50987">
    <property type="entry name" value="HTH_ARSR_2"/>
    <property type="match status" value="1"/>
</dbReference>
<evidence type="ECO:0000313" key="5">
    <source>
        <dbReference type="EMBL" id="SFJ41957.1"/>
    </source>
</evidence>
<dbReference type="Gene3D" id="1.10.10.10">
    <property type="entry name" value="Winged helix-like DNA-binding domain superfamily/Winged helix DNA-binding domain"/>
    <property type="match status" value="1"/>
</dbReference>
<dbReference type="NCBIfam" id="NF033788">
    <property type="entry name" value="HTH_metalloreg"/>
    <property type="match status" value="1"/>
</dbReference>
<name>A0A1I3R9D6_9BACT</name>
<dbReference type="OrthoDB" id="9800238at2"/>
<dbReference type="Pfam" id="PF01022">
    <property type="entry name" value="HTH_5"/>
    <property type="match status" value="1"/>
</dbReference>
<proteinExistence type="predicted"/>
<dbReference type="EMBL" id="FORX01000003">
    <property type="protein sequence ID" value="SFJ41957.1"/>
    <property type="molecule type" value="Genomic_DNA"/>
</dbReference>
<evidence type="ECO:0000313" key="6">
    <source>
        <dbReference type="Proteomes" id="UP000198635"/>
    </source>
</evidence>
<dbReference type="InterPro" id="IPR036390">
    <property type="entry name" value="WH_DNA-bd_sf"/>
</dbReference>
<gene>
    <name evidence="5" type="ORF">SAMN04488082_10349</name>
</gene>
<reference evidence="6" key="1">
    <citation type="submission" date="2016-10" db="EMBL/GenBank/DDBJ databases">
        <authorList>
            <person name="Varghese N."/>
            <person name="Submissions S."/>
        </authorList>
    </citation>
    <scope>NUCLEOTIDE SEQUENCE [LARGE SCALE GENOMIC DNA]</scope>
    <source>
        <strain evidence="6">DSM 5918</strain>
    </source>
</reference>
<keyword evidence="2" id="KW-0238">DNA-binding</keyword>
<dbReference type="InterPro" id="IPR051081">
    <property type="entry name" value="HTH_MetalResp_TranReg"/>
</dbReference>
<evidence type="ECO:0000256" key="2">
    <source>
        <dbReference type="ARBA" id="ARBA00023125"/>
    </source>
</evidence>
<dbReference type="CDD" id="cd00090">
    <property type="entry name" value="HTH_ARSR"/>
    <property type="match status" value="1"/>
</dbReference>
<dbReference type="AlphaFoldDB" id="A0A1I3R9D6"/>
<evidence type="ECO:0000256" key="3">
    <source>
        <dbReference type="ARBA" id="ARBA00023163"/>
    </source>
</evidence>
<dbReference type="GO" id="GO:0003677">
    <property type="term" value="F:DNA binding"/>
    <property type="evidence" value="ECO:0007669"/>
    <property type="project" value="UniProtKB-KW"/>
</dbReference>
<accession>A0A1I3R9D6</accession>
<dbReference type="SMART" id="SM00418">
    <property type="entry name" value="HTH_ARSR"/>
    <property type="match status" value="1"/>
</dbReference>
<dbReference type="PANTHER" id="PTHR33154:SF18">
    <property type="entry name" value="ARSENICAL RESISTANCE OPERON REPRESSOR"/>
    <property type="match status" value="1"/>
</dbReference>
<dbReference type="PRINTS" id="PR00778">
    <property type="entry name" value="HTHARSR"/>
</dbReference>
<keyword evidence="1" id="KW-0805">Transcription regulation</keyword>
<sequence>MEKIAETLKALSDPTRLRIVSLLRHGELCVCDLTEALQTPQSKVSRHLAFLKNAGWVKARRSGKWVYYQLLGSEPSLQSSVAEALTGHIATHPVCLEDDRRYFDFLATKSSRSCD</sequence>
<keyword evidence="3" id="KW-0804">Transcription</keyword>
<dbReference type="RefSeq" id="WP_092372915.1">
    <property type="nucleotide sequence ID" value="NZ_FORX01000003.1"/>
</dbReference>
<dbReference type="Proteomes" id="UP000198635">
    <property type="component" value="Unassembled WGS sequence"/>
</dbReference>
<dbReference type="InterPro" id="IPR001845">
    <property type="entry name" value="HTH_ArsR_DNA-bd_dom"/>
</dbReference>
<protein>
    <submittedName>
        <fullName evidence="5">ArsR family transcriptional regulator</fullName>
    </submittedName>
</protein>
<organism evidence="5 6">
    <name type="scientific">Desulfomicrobium apsheronum</name>
    <dbReference type="NCBI Taxonomy" id="52560"/>
    <lineage>
        <taxon>Bacteria</taxon>
        <taxon>Pseudomonadati</taxon>
        <taxon>Thermodesulfobacteriota</taxon>
        <taxon>Desulfovibrionia</taxon>
        <taxon>Desulfovibrionales</taxon>
        <taxon>Desulfomicrobiaceae</taxon>
        <taxon>Desulfomicrobium</taxon>
    </lineage>
</organism>
<dbReference type="SUPFAM" id="SSF46785">
    <property type="entry name" value="Winged helix' DNA-binding domain"/>
    <property type="match status" value="1"/>
</dbReference>
<dbReference type="GO" id="GO:0003700">
    <property type="term" value="F:DNA-binding transcription factor activity"/>
    <property type="evidence" value="ECO:0007669"/>
    <property type="project" value="InterPro"/>
</dbReference>
<evidence type="ECO:0000259" key="4">
    <source>
        <dbReference type="PROSITE" id="PS50987"/>
    </source>
</evidence>
<dbReference type="InterPro" id="IPR036388">
    <property type="entry name" value="WH-like_DNA-bd_sf"/>
</dbReference>
<dbReference type="InterPro" id="IPR011991">
    <property type="entry name" value="ArsR-like_HTH"/>
</dbReference>
<keyword evidence="6" id="KW-1185">Reference proteome</keyword>
<dbReference type="PANTHER" id="PTHR33154">
    <property type="entry name" value="TRANSCRIPTIONAL REGULATOR, ARSR FAMILY"/>
    <property type="match status" value="1"/>
</dbReference>
<dbReference type="STRING" id="52560.SAMN04488082_10349"/>
<feature type="domain" description="HTH arsR-type" evidence="4">
    <location>
        <begin position="1"/>
        <end position="93"/>
    </location>
</feature>
<evidence type="ECO:0000256" key="1">
    <source>
        <dbReference type="ARBA" id="ARBA00023015"/>
    </source>
</evidence>